<protein>
    <submittedName>
        <fullName evidence="2">Uncharacterized protein</fullName>
    </submittedName>
</protein>
<evidence type="ECO:0000256" key="1">
    <source>
        <dbReference type="SAM" id="MobiDB-lite"/>
    </source>
</evidence>
<reference evidence="2 3" key="1">
    <citation type="submission" date="2013-02" db="EMBL/GenBank/DDBJ databases">
        <title>Draft Genome Sequence of Streptomyces aurantiacus, Which Produces Setomimycin.</title>
        <authorList>
            <person name="Gruening B.A."/>
            <person name="Praeg A."/>
            <person name="Erxleben A."/>
            <person name="Guenther S."/>
            <person name="Mueller M."/>
        </authorList>
    </citation>
    <scope>NUCLEOTIDE SEQUENCE [LARGE SCALE GENOMIC DNA]</scope>
    <source>
        <strain evidence="2 3">JA 4570</strain>
    </source>
</reference>
<dbReference type="OrthoDB" id="9853373at2"/>
<comment type="caution">
    <text evidence="2">The sequence shown here is derived from an EMBL/GenBank/DDBJ whole genome shotgun (WGS) entry which is preliminary data.</text>
</comment>
<dbReference type="Proteomes" id="UP000014629">
    <property type="component" value="Unassembled WGS sequence"/>
</dbReference>
<dbReference type="AlphaFoldDB" id="S4AUV7"/>
<gene>
    <name evidence="2" type="ORF">STRAU_1703</name>
</gene>
<proteinExistence type="predicted"/>
<evidence type="ECO:0000313" key="3">
    <source>
        <dbReference type="Proteomes" id="UP000014629"/>
    </source>
</evidence>
<evidence type="ECO:0000313" key="2">
    <source>
        <dbReference type="EMBL" id="EPH45227.1"/>
    </source>
</evidence>
<sequence>MAALSESESDSGATQERTDFASFMAAMRESDPIWQERVVTAFTSSVSTRDWALLTDEGRTQN</sequence>
<keyword evidence="3" id="KW-1185">Reference proteome</keyword>
<accession>S4AUV7</accession>
<name>S4AUV7_9ACTN</name>
<organism evidence="2 3">
    <name type="scientific">Streptomyces aurantiacus JA 4570</name>
    <dbReference type="NCBI Taxonomy" id="1286094"/>
    <lineage>
        <taxon>Bacteria</taxon>
        <taxon>Bacillati</taxon>
        <taxon>Actinomycetota</taxon>
        <taxon>Actinomycetes</taxon>
        <taxon>Kitasatosporales</taxon>
        <taxon>Streptomycetaceae</taxon>
        <taxon>Streptomyces</taxon>
        <taxon>Streptomyces aurantiacus group</taxon>
    </lineage>
</organism>
<dbReference type="RefSeq" id="WP_016639833.1">
    <property type="nucleotide sequence ID" value="NZ_AOPZ01000066.1"/>
</dbReference>
<feature type="region of interest" description="Disordered" evidence="1">
    <location>
        <begin position="1"/>
        <end position="20"/>
    </location>
</feature>
<dbReference type="EMBL" id="AOPZ01000066">
    <property type="protein sequence ID" value="EPH45227.1"/>
    <property type="molecule type" value="Genomic_DNA"/>
</dbReference>
<dbReference type="PATRIC" id="fig|1286094.4.peg.1682"/>